<dbReference type="EMBL" id="MN740699">
    <property type="protein sequence ID" value="QHU08843.1"/>
    <property type="molecule type" value="Genomic_DNA"/>
</dbReference>
<sequence>MRNIVELVEILKNKVNTGCIPPRVIDYAKNFPETKGYETYDRVLILYVAEGVILYTYGRVDYYLKPTV</sequence>
<proteinExistence type="predicted"/>
<name>A0A6C0JTZ1_9ZZZZ</name>
<dbReference type="AlphaFoldDB" id="A0A6C0JTZ1"/>
<protein>
    <submittedName>
        <fullName evidence="1">Uncharacterized protein</fullName>
    </submittedName>
</protein>
<reference evidence="1" key="1">
    <citation type="journal article" date="2020" name="Nature">
        <title>Giant virus diversity and host interactions through global metagenomics.</title>
        <authorList>
            <person name="Schulz F."/>
            <person name="Roux S."/>
            <person name="Paez-Espino D."/>
            <person name="Jungbluth S."/>
            <person name="Walsh D.A."/>
            <person name="Denef V.J."/>
            <person name="McMahon K.D."/>
            <person name="Konstantinidis K.T."/>
            <person name="Eloe-Fadrosh E.A."/>
            <person name="Kyrpides N.C."/>
            <person name="Woyke T."/>
        </authorList>
    </citation>
    <scope>NUCLEOTIDE SEQUENCE</scope>
    <source>
        <strain evidence="1">GVMAG-S-1064190-84</strain>
    </source>
</reference>
<evidence type="ECO:0000313" key="1">
    <source>
        <dbReference type="EMBL" id="QHU08843.1"/>
    </source>
</evidence>
<accession>A0A6C0JTZ1</accession>
<organism evidence="1">
    <name type="scientific">viral metagenome</name>
    <dbReference type="NCBI Taxonomy" id="1070528"/>
    <lineage>
        <taxon>unclassified sequences</taxon>
        <taxon>metagenomes</taxon>
        <taxon>organismal metagenomes</taxon>
    </lineage>
</organism>